<organism evidence="1 2">
    <name type="scientific">Pseudomonas typographi</name>
    <dbReference type="NCBI Taxonomy" id="2715964"/>
    <lineage>
        <taxon>Bacteria</taxon>
        <taxon>Pseudomonadati</taxon>
        <taxon>Pseudomonadota</taxon>
        <taxon>Gammaproteobacteria</taxon>
        <taxon>Pseudomonadales</taxon>
        <taxon>Pseudomonadaceae</taxon>
        <taxon>Pseudomonas</taxon>
    </lineage>
</organism>
<sequence length="82" mass="8990">MQVHITNGRQNGVANISMGIGKYPTPSDIADRIAAFEHDELPGAAPGFRLQTPQEFWDTACLDRIGGKLACPPTWQAWKPLD</sequence>
<protein>
    <submittedName>
        <fullName evidence="1">Uncharacterized protein</fullName>
    </submittedName>
</protein>
<dbReference type="Proteomes" id="UP000805841">
    <property type="component" value="Unassembled WGS sequence"/>
</dbReference>
<evidence type="ECO:0000313" key="2">
    <source>
        <dbReference type="Proteomes" id="UP000805841"/>
    </source>
</evidence>
<accession>A0ABR7Z941</accession>
<keyword evidence="2" id="KW-1185">Reference proteome</keyword>
<dbReference type="EMBL" id="JAAOCA010000047">
    <property type="protein sequence ID" value="MBD1601952.1"/>
    <property type="molecule type" value="Genomic_DNA"/>
</dbReference>
<reference evidence="1 2" key="1">
    <citation type="journal article" date="2020" name="Insects">
        <title>Bacteria Belonging to Pseudomonas typographi sp. nov. from the Bark Beetle Ips typographus Have Genomic Potential to Aid in the Host Ecology.</title>
        <authorList>
            <person name="Peral-Aranega E."/>
            <person name="Saati-Santamaria Z."/>
            <person name="Kolarik M."/>
            <person name="Rivas R."/>
            <person name="Garcia-Fraile P."/>
        </authorList>
    </citation>
    <scope>NUCLEOTIDE SEQUENCE [LARGE SCALE GENOMIC DNA]</scope>
    <source>
        <strain evidence="1 2">CA3A</strain>
    </source>
</reference>
<comment type="caution">
    <text evidence="1">The sequence shown here is derived from an EMBL/GenBank/DDBJ whole genome shotgun (WGS) entry which is preliminary data.</text>
</comment>
<name>A0ABR7Z941_9PSED</name>
<evidence type="ECO:0000313" key="1">
    <source>
        <dbReference type="EMBL" id="MBD1601952.1"/>
    </source>
</evidence>
<proteinExistence type="predicted"/>
<gene>
    <name evidence="1" type="ORF">HAQ05_25070</name>
</gene>